<keyword evidence="1" id="KW-1133">Transmembrane helix</keyword>
<keyword evidence="3" id="KW-1185">Reference proteome</keyword>
<gene>
    <name evidence="2" type="ORF">PAC_09573</name>
</gene>
<evidence type="ECO:0000313" key="2">
    <source>
        <dbReference type="EMBL" id="CZR59679.1"/>
    </source>
</evidence>
<organism evidence="2 3">
    <name type="scientific">Phialocephala subalpina</name>
    <dbReference type="NCBI Taxonomy" id="576137"/>
    <lineage>
        <taxon>Eukaryota</taxon>
        <taxon>Fungi</taxon>
        <taxon>Dikarya</taxon>
        <taxon>Ascomycota</taxon>
        <taxon>Pezizomycotina</taxon>
        <taxon>Leotiomycetes</taxon>
        <taxon>Helotiales</taxon>
        <taxon>Mollisiaceae</taxon>
        <taxon>Phialocephala</taxon>
        <taxon>Phialocephala fortinii species complex</taxon>
    </lineage>
</organism>
<dbReference type="OrthoDB" id="10455913at2759"/>
<evidence type="ECO:0000313" key="3">
    <source>
        <dbReference type="Proteomes" id="UP000184330"/>
    </source>
</evidence>
<dbReference type="EMBL" id="FJOG01000014">
    <property type="protein sequence ID" value="CZR59679.1"/>
    <property type="molecule type" value="Genomic_DNA"/>
</dbReference>
<keyword evidence="1" id="KW-0812">Transmembrane</keyword>
<dbReference type="Proteomes" id="UP000184330">
    <property type="component" value="Unassembled WGS sequence"/>
</dbReference>
<proteinExistence type="predicted"/>
<evidence type="ECO:0000256" key="1">
    <source>
        <dbReference type="SAM" id="Phobius"/>
    </source>
</evidence>
<name>A0A1L7X3T7_9HELO</name>
<protein>
    <submittedName>
        <fullName evidence="2">Uncharacterized protein</fullName>
    </submittedName>
</protein>
<feature type="transmembrane region" description="Helical" evidence="1">
    <location>
        <begin position="89"/>
        <end position="108"/>
    </location>
</feature>
<sequence length="305" mass="34321">MQWRNGCPVTKLLEKERSRLYKGRKHSIVSLQCIYRNRAPFGRQVAKGRVQTGQNLLSRWQRQLIALVRRDNHLSGSRNLMANSKLPKAILTALPTLIVGIISIRFIIRLSQQQPFDIESETIFAYFDRLETFKRSTTTISRLDTIDRSIATMSSGDKFPVRVGLARKDGDVISNGANEVFFLDINEVTNRRLLADHLKTQFRKLEGTKAAEKGANINVPDRCVWGQDYDAERIKVTWDPLNIAGTSWAPGTTMTETEVTDQNIVGILSSLKRSPTSSCALNVLLAHSIPKDLQTSRMGATSSEY</sequence>
<accession>A0A1L7X3T7</accession>
<keyword evidence="1" id="KW-0472">Membrane</keyword>
<reference evidence="2 3" key="1">
    <citation type="submission" date="2016-03" db="EMBL/GenBank/DDBJ databases">
        <authorList>
            <person name="Ploux O."/>
        </authorList>
    </citation>
    <scope>NUCLEOTIDE SEQUENCE [LARGE SCALE GENOMIC DNA]</scope>
    <source>
        <strain evidence="2 3">UAMH 11012</strain>
    </source>
</reference>
<dbReference type="AlphaFoldDB" id="A0A1L7X3T7"/>